<accession>A0A1W5T8P0</accession>
<proteinExistence type="predicted"/>
<protein>
    <submittedName>
        <fullName evidence="1">Transposase, truncated</fullName>
    </submittedName>
</protein>
<reference evidence="1" key="1">
    <citation type="submission" date="2017-01" db="EMBL/GenBank/DDBJ databases">
        <authorList>
            <person name="Botka T."/>
            <person name="Ruzickova V."/>
            <person name="Rychlik I."/>
        </authorList>
    </citation>
    <scope>NUCLEOTIDE SEQUENCE</scope>
    <source>
        <strain evidence="1">NRL 11/608</strain>
        <plasmid evidence="1">pETB608</plasmid>
    </source>
</reference>
<evidence type="ECO:0000313" key="1">
    <source>
        <dbReference type="EMBL" id="ARF19400.1"/>
    </source>
</evidence>
<keyword evidence="1" id="KW-0614">Plasmid</keyword>
<organism evidence="1">
    <name type="scientific">Staphylococcus aureus</name>
    <dbReference type="NCBI Taxonomy" id="1280"/>
    <lineage>
        <taxon>Bacteria</taxon>
        <taxon>Bacillati</taxon>
        <taxon>Bacillota</taxon>
        <taxon>Bacilli</taxon>
        <taxon>Bacillales</taxon>
        <taxon>Staphylococcaceae</taxon>
        <taxon>Staphylococcus</taxon>
    </lineage>
</organism>
<dbReference type="EMBL" id="KY436023">
    <property type="protein sequence ID" value="ARF19400.1"/>
    <property type="molecule type" value="Genomic_DNA"/>
</dbReference>
<geneLocation type="plasmid" evidence="1">
    <name>pETB608</name>
</geneLocation>
<sequence length="81" mass="9245">MMKRVNKITQRKSMIENGKGCFKASSADYGTKIEDIQQNAYQYSVLALCKVINIPRSTYHDSIKIKDNKITKDDSNVERTA</sequence>
<dbReference type="AlphaFoldDB" id="A0A1W5T8P0"/>
<name>A0A1W5T8P0_STAAU</name>